<dbReference type="InterPro" id="IPR011701">
    <property type="entry name" value="MFS"/>
</dbReference>
<dbReference type="SUPFAM" id="SSF103473">
    <property type="entry name" value="MFS general substrate transporter"/>
    <property type="match status" value="1"/>
</dbReference>
<sequence length="286" mass="31955">MRKTFVFYGLISSFATLFTPLAVQLDFGLLLIMRVLQAMLTLIVFGCFFIFYRDSPRIHRNVSRKELCKIEHGKLPIEDGPVARNGEIPYADILRDPAVWAIFLCSMGTTFGFHIFMQYGPVYLNQIIKFNVQRTGLAMAFSCFLSIFVKLVVGSVSDRANCLSERSRVVLFASLSQFLVAICFCSLALLPQGSPPILVQCFFTSVPVVSGLNCAGVGKSTQMISRQFAHVVISFSVFACSTTIIIIPILVSFLAPDNRPEQVFFKLKNLEENNLSGLEFFLLLLL</sequence>
<feature type="transmembrane region" description="Helical" evidence="1">
    <location>
        <begin position="228"/>
        <end position="255"/>
    </location>
</feature>
<evidence type="ECO:0000313" key="2">
    <source>
        <dbReference type="EMBL" id="KAF7638148.1"/>
    </source>
</evidence>
<feature type="transmembrane region" description="Helical" evidence="1">
    <location>
        <begin position="137"/>
        <end position="157"/>
    </location>
</feature>
<dbReference type="Proteomes" id="UP000605970">
    <property type="component" value="Unassembled WGS sequence"/>
</dbReference>
<dbReference type="PANTHER" id="PTHR45757">
    <property type="entry name" value="PROTEIN CBG23364-RELATED"/>
    <property type="match status" value="1"/>
</dbReference>
<dbReference type="EMBL" id="JABEBT010000014">
    <property type="protein sequence ID" value="KAF7638148.1"/>
    <property type="molecule type" value="Genomic_DNA"/>
</dbReference>
<feature type="transmembrane region" description="Helical" evidence="1">
    <location>
        <begin position="5"/>
        <end position="23"/>
    </location>
</feature>
<feature type="transmembrane region" description="Helical" evidence="1">
    <location>
        <begin position="169"/>
        <end position="191"/>
    </location>
</feature>
<feature type="transmembrane region" description="Helical" evidence="1">
    <location>
        <begin position="98"/>
        <end position="117"/>
    </location>
</feature>
<dbReference type="Pfam" id="PF07690">
    <property type="entry name" value="MFS_1"/>
    <property type="match status" value="1"/>
</dbReference>
<keyword evidence="1" id="KW-1133">Transmembrane helix</keyword>
<evidence type="ECO:0000313" key="3">
    <source>
        <dbReference type="Proteomes" id="UP000605970"/>
    </source>
</evidence>
<feature type="transmembrane region" description="Helical" evidence="1">
    <location>
        <begin position="29"/>
        <end position="52"/>
    </location>
</feature>
<dbReference type="GO" id="GO:0016020">
    <property type="term" value="C:membrane"/>
    <property type="evidence" value="ECO:0007669"/>
    <property type="project" value="TreeGrafter"/>
</dbReference>
<dbReference type="PANTHER" id="PTHR45757:SF11">
    <property type="entry name" value="MAJOR FACILITATOR SUPERFAMILY (MFS) PROFILE DOMAIN-CONTAINING PROTEIN"/>
    <property type="match status" value="1"/>
</dbReference>
<keyword evidence="1" id="KW-0472">Membrane</keyword>
<protein>
    <submittedName>
        <fullName evidence="2">Uncharacterized protein</fullName>
    </submittedName>
</protein>
<organism evidence="2 3">
    <name type="scientific">Meloidogyne graminicola</name>
    <dbReference type="NCBI Taxonomy" id="189291"/>
    <lineage>
        <taxon>Eukaryota</taxon>
        <taxon>Metazoa</taxon>
        <taxon>Ecdysozoa</taxon>
        <taxon>Nematoda</taxon>
        <taxon>Chromadorea</taxon>
        <taxon>Rhabditida</taxon>
        <taxon>Tylenchina</taxon>
        <taxon>Tylenchomorpha</taxon>
        <taxon>Tylenchoidea</taxon>
        <taxon>Meloidogynidae</taxon>
        <taxon>Meloidogyninae</taxon>
        <taxon>Meloidogyne</taxon>
    </lineage>
</organism>
<dbReference type="OrthoDB" id="2985014at2759"/>
<dbReference type="GO" id="GO:0022857">
    <property type="term" value="F:transmembrane transporter activity"/>
    <property type="evidence" value="ECO:0007669"/>
    <property type="project" value="InterPro"/>
</dbReference>
<name>A0A8S9ZXX5_9BILA</name>
<feature type="transmembrane region" description="Helical" evidence="1">
    <location>
        <begin position="197"/>
        <end position="216"/>
    </location>
</feature>
<dbReference type="InterPro" id="IPR036259">
    <property type="entry name" value="MFS_trans_sf"/>
</dbReference>
<reference evidence="2" key="1">
    <citation type="journal article" date="2020" name="Ecol. Evol.">
        <title>Genome structure and content of the rice root-knot nematode (Meloidogyne graminicola).</title>
        <authorList>
            <person name="Phan N.T."/>
            <person name="Danchin E.G.J."/>
            <person name="Klopp C."/>
            <person name="Perfus-Barbeoch L."/>
            <person name="Kozlowski D.K."/>
            <person name="Koutsovoulos G.D."/>
            <person name="Lopez-Roques C."/>
            <person name="Bouchez O."/>
            <person name="Zahm M."/>
            <person name="Besnard G."/>
            <person name="Bellafiore S."/>
        </authorList>
    </citation>
    <scope>NUCLEOTIDE SEQUENCE</scope>
    <source>
        <strain evidence="2">VN-18</strain>
    </source>
</reference>
<keyword evidence="3" id="KW-1185">Reference proteome</keyword>
<dbReference type="AlphaFoldDB" id="A0A8S9ZXX5"/>
<accession>A0A8S9ZXX5</accession>
<proteinExistence type="predicted"/>
<dbReference type="Gene3D" id="1.20.1250.20">
    <property type="entry name" value="MFS general substrate transporter like domains"/>
    <property type="match status" value="1"/>
</dbReference>
<keyword evidence="1" id="KW-0812">Transmembrane</keyword>
<evidence type="ECO:0000256" key="1">
    <source>
        <dbReference type="SAM" id="Phobius"/>
    </source>
</evidence>
<gene>
    <name evidence="2" type="ORF">Mgra_00002374</name>
</gene>
<comment type="caution">
    <text evidence="2">The sequence shown here is derived from an EMBL/GenBank/DDBJ whole genome shotgun (WGS) entry which is preliminary data.</text>
</comment>